<dbReference type="PROSITE" id="PS51257">
    <property type="entry name" value="PROKAR_LIPOPROTEIN"/>
    <property type="match status" value="1"/>
</dbReference>
<feature type="signal peptide" evidence="2">
    <location>
        <begin position="1"/>
        <end position="27"/>
    </location>
</feature>
<sequence length="151" mass="16845">MIRHAALALLLLLLLLLLACPMLRVTGEPANYKRYINAVPYEGQYVYLIVCFFSVQIINDCKNKYCRVLVDGLASIASFETHDISHYGPLFIDASRGFLIVGASGRGGGRNVVCFARCAGVQRKRSVISTEPTVNFTIMIMISRFCFLILF</sequence>
<name>A0A1Y3EXH0_9BILA</name>
<proteinExistence type="predicted"/>
<organism evidence="3 4">
    <name type="scientific">Trichinella nativa</name>
    <dbReference type="NCBI Taxonomy" id="6335"/>
    <lineage>
        <taxon>Eukaryota</taxon>
        <taxon>Metazoa</taxon>
        <taxon>Ecdysozoa</taxon>
        <taxon>Nematoda</taxon>
        <taxon>Enoplea</taxon>
        <taxon>Dorylaimia</taxon>
        <taxon>Trichinellida</taxon>
        <taxon>Trichinellidae</taxon>
        <taxon>Trichinella</taxon>
    </lineage>
</organism>
<keyword evidence="1" id="KW-0812">Transmembrane</keyword>
<comment type="caution">
    <text evidence="3">The sequence shown here is derived from an EMBL/GenBank/DDBJ whole genome shotgun (WGS) entry which is preliminary data.</text>
</comment>
<feature type="chain" id="PRO_5011010120" evidence="2">
    <location>
        <begin position="28"/>
        <end position="151"/>
    </location>
</feature>
<keyword evidence="1" id="KW-0472">Membrane</keyword>
<evidence type="ECO:0000256" key="2">
    <source>
        <dbReference type="SAM" id="SignalP"/>
    </source>
</evidence>
<reference evidence="3 4" key="1">
    <citation type="submission" date="2015-04" db="EMBL/GenBank/DDBJ databases">
        <title>Draft genome of the roundworm Trichinella nativa.</title>
        <authorList>
            <person name="Mitreva M."/>
        </authorList>
    </citation>
    <scope>NUCLEOTIDE SEQUENCE [LARGE SCALE GENOMIC DNA]</scope>
    <source>
        <strain evidence="3 4">ISS45</strain>
    </source>
</reference>
<dbReference type="AlphaFoldDB" id="A0A1Y3EXH0"/>
<keyword evidence="1" id="KW-1133">Transmembrane helix</keyword>
<accession>A0A1Y3EXH0</accession>
<feature type="non-terminal residue" evidence="3">
    <location>
        <position position="151"/>
    </location>
</feature>
<dbReference type="Proteomes" id="UP000243006">
    <property type="component" value="Unassembled WGS sequence"/>
</dbReference>
<keyword evidence="2" id="KW-0732">Signal</keyword>
<dbReference type="EMBL" id="LVZM01000265">
    <property type="protein sequence ID" value="OUC49811.1"/>
    <property type="molecule type" value="Genomic_DNA"/>
</dbReference>
<feature type="transmembrane region" description="Helical" evidence="1">
    <location>
        <begin position="43"/>
        <end position="59"/>
    </location>
</feature>
<gene>
    <name evidence="3" type="ORF">D917_05038</name>
</gene>
<protein>
    <submittedName>
        <fullName evidence="3">Uncharacterized protein</fullName>
    </submittedName>
</protein>
<evidence type="ECO:0000256" key="1">
    <source>
        <dbReference type="SAM" id="Phobius"/>
    </source>
</evidence>
<evidence type="ECO:0000313" key="3">
    <source>
        <dbReference type="EMBL" id="OUC49811.1"/>
    </source>
</evidence>
<evidence type="ECO:0000313" key="4">
    <source>
        <dbReference type="Proteomes" id="UP000243006"/>
    </source>
</evidence>